<evidence type="ECO:0000256" key="2">
    <source>
        <dbReference type="ARBA" id="ARBA00023125"/>
    </source>
</evidence>
<sequence>MPQSPEPIEATGPLSDEIYRRLGEAITSEVLAPGERIRDTEVASWLGVSRTPVREALWRLQQIGLVETSPSRYTRVTEVGDDIQEQTLEFTAYQAGIAMHMAVRRMDAHQLASALQLVDDMIEASEAREDEGLAAATRALYAYVGASTGNRIYELMMREAELGVERNLRGVRAVFVAATDRRALLDDLRAAIRDREATRAELLVRRLHDLP</sequence>
<dbReference type="OrthoDB" id="8680240at2"/>
<evidence type="ECO:0000256" key="3">
    <source>
        <dbReference type="ARBA" id="ARBA00023163"/>
    </source>
</evidence>
<dbReference type="Pfam" id="PF07729">
    <property type="entry name" value="FCD"/>
    <property type="match status" value="1"/>
</dbReference>
<name>A0A433JPD1_9MICO</name>
<dbReference type="InterPro" id="IPR011711">
    <property type="entry name" value="GntR_C"/>
</dbReference>
<keyword evidence="1" id="KW-0805">Transcription regulation</keyword>
<dbReference type="Pfam" id="PF00392">
    <property type="entry name" value="GntR"/>
    <property type="match status" value="1"/>
</dbReference>
<evidence type="ECO:0000313" key="6">
    <source>
        <dbReference type="Proteomes" id="UP000274909"/>
    </source>
</evidence>
<evidence type="ECO:0000256" key="1">
    <source>
        <dbReference type="ARBA" id="ARBA00023015"/>
    </source>
</evidence>
<accession>A0A433JPD1</accession>
<dbReference type="PANTHER" id="PTHR43537">
    <property type="entry name" value="TRANSCRIPTIONAL REGULATOR, GNTR FAMILY"/>
    <property type="match status" value="1"/>
</dbReference>
<dbReference type="SMART" id="SM00345">
    <property type="entry name" value="HTH_GNTR"/>
    <property type="match status" value="1"/>
</dbReference>
<dbReference type="SUPFAM" id="SSF46785">
    <property type="entry name" value="Winged helix' DNA-binding domain"/>
    <property type="match status" value="1"/>
</dbReference>
<comment type="caution">
    <text evidence="5">The sequence shown here is derived from an EMBL/GenBank/DDBJ whole genome shotgun (WGS) entry which is preliminary data.</text>
</comment>
<dbReference type="EMBL" id="RZGZ01000004">
    <property type="protein sequence ID" value="RUQ98325.1"/>
    <property type="molecule type" value="Genomic_DNA"/>
</dbReference>
<feature type="domain" description="HTH gntR-type" evidence="4">
    <location>
        <begin position="12"/>
        <end position="79"/>
    </location>
</feature>
<dbReference type="PANTHER" id="PTHR43537:SF24">
    <property type="entry name" value="GLUCONATE OPERON TRANSCRIPTIONAL REPRESSOR"/>
    <property type="match status" value="1"/>
</dbReference>
<dbReference type="GO" id="GO:0003677">
    <property type="term" value="F:DNA binding"/>
    <property type="evidence" value="ECO:0007669"/>
    <property type="project" value="UniProtKB-KW"/>
</dbReference>
<evidence type="ECO:0000259" key="4">
    <source>
        <dbReference type="PROSITE" id="PS50949"/>
    </source>
</evidence>
<proteinExistence type="predicted"/>
<protein>
    <submittedName>
        <fullName evidence="5">GntR family transcriptional regulator</fullName>
    </submittedName>
</protein>
<dbReference type="InterPro" id="IPR000524">
    <property type="entry name" value="Tscrpt_reg_HTH_GntR"/>
</dbReference>
<dbReference type="Gene3D" id="1.10.10.10">
    <property type="entry name" value="Winged helix-like DNA-binding domain superfamily/Winged helix DNA-binding domain"/>
    <property type="match status" value="1"/>
</dbReference>
<dbReference type="InterPro" id="IPR008920">
    <property type="entry name" value="TF_FadR/GntR_C"/>
</dbReference>
<keyword evidence="3" id="KW-0804">Transcription</keyword>
<keyword evidence="6" id="KW-1185">Reference proteome</keyword>
<reference evidence="5 6" key="1">
    <citation type="submission" date="2018-12" db="EMBL/GenBank/DDBJ databases">
        <authorList>
            <person name="Li F."/>
        </authorList>
    </citation>
    <scope>NUCLEOTIDE SEQUENCE [LARGE SCALE GENOMIC DNA]</scope>
    <source>
        <strain evidence="5 6">EGI 6500705</strain>
    </source>
</reference>
<evidence type="ECO:0000313" key="5">
    <source>
        <dbReference type="EMBL" id="RUQ98325.1"/>
    </source>
</evidence>
<dbReference type="InterPro" id="IPR036388">
    <property type="entry name" value="WH-like_DNA-bd_sf"/>
</dbReference>
<dbReference type="PROSITE" id="PS50949">
    <property type="entry name" value="HTH_GNTR"/>
    <property type="match status" value="1"/>
</dbReference>
<dbReference type="Proteomes" id="UP000274909">
    <property type="component" value="Unassembled WGS sequence"/>
</dbReference>
<dbReference type="GO" id="GO:0003700">
    <property type="term" value="F:DNA-binding transcription factor activity"/>
    <property type="evidence" value="ECO:0007669"/>
    <property type="project" value="InterPro"/>
</dbReference>
<organism evidence="5 6">
    <name type="scientific">Labedella endophytica</name>
    <dbReference type="NCBI Taxonomy" id="1523160"/>
    <lineage>
        <taxon>Bacteria</taxon>
        <taxon>Bacillati</taxon>
        <taxon>Actinomycetota</taxon>
        <taxon>Actinomycetes</taxon>
        <taxon>Micrococcales</taxon>
        <taxon>Microbacteriaceae</taxon>
        <taxon>Labedella</taxon>
    </lineage>
</organism>
<dbReference type="Gene3D" id="1.20.120.530">
    <property type="entry name" value="GntR ligand-binding domain-like"/>
    <property type="match status" value="1"/>
</dbReference>
<keyword evidence="2" id="KW-0238">DNA-binding</keyword>
<gene>
    <name evidence="5" type="ORF">ELQ94_13425</name>
</gene>
<dbReference type="AlphaFoldDB" id="A0A433JPD1"/>
<dbReference type="CDD" id="cd07377">
    <property type="entry name" value="WHTH_GntR"/>
    <property type="match status" value="1"/>
</dbReference>
<dbReference type="InterPro" id="IPR036390">
    <property type="entry name" value="WH_DNA-bd_sf"/>
</dbReference>